<evidence type="ECO:0000259" key="2">
    <source>
        <dbReference type="Pfam" id="PF00171"/>
    </source>
</evidence>
<dbReference type="Pfam" id="PF00171">
    <property type="entry name" value="Aldedh"/>
    <property type="match status" value="1"/>
</dbReference>
<dbReference type="RefSeq" id="WP_104002914.1">
    <property type="nucleotide sequence ID" value="NZ_FNVQ01000001.1"/>
</dbReference>
<proteinExistence type="predicted"/>
<dbReference type="Gene3D" id="3.40.605.10">
    <property type="entry name" value="Aldehyde Dehydrogenase, Chain A, domain 1"/>
    <property type="match status" value="1"/>
</dbReference>
<accession>A0A1H5ZAI9</accession>
<keyword evidence="1" id="KW-0560">Oxidoreductase</keyword>
<dbReference type="SUPFAM" id="SSF53720">
    <property type="entry name" value="ALDH-like"/>
    <property type="match status" value="1"/>
</dbReference>
<sequence length="525" mass="55204">MQFDGRHLINGQFQAEGNETFQVANAATTETLNGAFTLALESDVNKACELAAKAFPIYSELRLEERAIFLETAASEIDGIVDDLVARIGEETGLPEARVRGETGRTTGQLRLFAKVLRRGDYLQARIDTAMPERQPLPRPDIRQYNQALGPVAVFGASNFPMAFSVAGGDTASALAAGCPVVARAHSGHPGTAELVGKAMVRAVEKCGLPAGVFSLIQGKGHHIGGALVKHPAIKAVGFTGSLGGGRALCDAAASRPEPIPVFAEMGSINPVYLLPRALEANAEKLAEGFVTSLTMGTGQFCTNPGLVIAAKGEGLNRFKAKVAELISNAPAGVMLNAGTLNGFNKQQDKYRNEAALIGEGPSAENRARASLFGADLADWAGNETLHEEAFGPCSLLVETATDAQFVEATQKLEGQLTATLWGADAELESYQPLLNELSRKVGRILVNGWPTGVEVCDSMTHGGPYPACSVAGSTSVGTRAIERFVRPVSFQDMPDTCLPAPLKNANPLSISRLVNGAPSTDPIA</sequence>
<evidence type="ECO:0000313" key="4">
    <source>
        <dbReference type="Proteomes" id="UP000236745"/>
    </source>
</evidence>
<gene>
    <name evidence="3" type="ORF">SAMN05444390_1012066</name>
</gene>
<evidence type="ECO:0000313" key="3">
    <source>
        <dbReference type="EMBL" id="SEG32657.1"/>
    </source>
</evidence>
<dbReference type="InterPro" id="IPR016161">
    <property type="entry name" value="Ald_DH/histidinol_DH"/>
</dbReference>
<dbReference type="Gene3D" id="3.40.309.10">
    <property type="entry name" value="Aldehyde Dehydrogenase, Chain A, domain 2"/>
    <property type="match status" value="1"/>
</dbReference>
<dbReference type="InterPro" id="IPR015590">
    <property type="entry name" value="Aldehyde_DH_dom"/>
</dbReference>
<keyword evidence="4" id="KW-1185">Reference proteome</keyword>
<dbReference type="GO" id="GO:0016620">
    <property type="term" value="F:oxidoreductase activity, acting on the aldehyde or oxo group of donors, NAD or NADP as acceptor"/>
    <property type="evidence" value="ECO:0007669"/>
    <property type="project" value="InterPro"/>
</dbReference>
<name>A0A1H5ZAI9_9GAMM</name>
<dbReference type="Proteomes" id="UP000236745">
    <property type="component" value="Unassembled WGS sequence"/>
</dbReference>
<evidence type="ECO:0000256" key="1">
    <source>
        <dbReference type="ARBA" id="ARBA00023002"/>
    </source>
</evidence>
<dbReference type="PANTHER" id="PTHR43353:SF3">
    <property type="entry name" value="ALDEHYDE DEHYDROGENASE-RELATED"/>
    <property type="match status" value="1"/>
</dbReference>
<dbReference type="InterPro" id="IPR044151">
    <property type="entry name" value="ALDH_KGSADH"/>
</dbReference>
<dbReference type="InterPro" id="IPR050740">
    <property type="entry name" value="Aldehyde_DH_Superfamily"/>
</dbReference>
<feature type="domain" description="Aldehyde dehydrogenase" evidence="2">
    <location>
        <begin position="16"/>
        <end position="464"/>
    </location>
</feature>
<dbReference type="AlphaFoldDB" id="A0A1H5ZAI9"/>
<dbReference type="InterPro" id="IPR016162">
    <property type="entry name" value="Ald_DH_N"/>
</dbReference>
<dbReference type="PANTHER" id="PTHR43353">
    <property type="entry name" value="SUCCINATE-SEMIALDEHYDE DEHYDROGENASE, MITOCHONDRIAL"/>
    <property type="match status" value="1"/>
</dbReference>
<protein>
    <submittedName>
        <fullName evidence="3">NADP-dependent aldehyde dehydrogenase</fullName>
    </submittedName>
</protein>
<dbReference type="OrthoDB" id="9770537at2"/>
<reference evidence="3 4" key="1">
    <citation type="submission" date="2016-10" db="EMBL/GenBank/DDBJ databases">
        <authorList>
            <person name="de Groot N.N."/>
        </authorList>
    </citation>
    <scope>NUCLEOTIDE SEQUENCE [LARGE SCALE GENOMIC DNA]</scope>
    <source>
        <strain evidence="3 4">DSM 22012</strain>
    </source>
</reference>
<organism evidence="3 4">
    <name type="scientific">Marinobacterium lutimaris</name>
    <dbReference type="NCBI Taxonomy" id="568106"/>
    <lineage>
        <taxon>Bacteria</taxon>
        <taxon>Pseudomonadati</taxon>
        <taxon>Pseudomonadota</taxon>
        <taxon>Gammaproteobacteria</taxon>
        <taxon>Oceanospirillales</taxon>
        <taxon>Oceanospirillaceae</taxon>
        <taxon>Marinobacterium</taxon>
    </lineage>
</organism>
<dbReference type="CDD" id="cd07129">
    <property type="entry name" value="ALDH_KGSADH"/>
    <property type="match status" value="1"/>
</dbReference>
<dbReference type="InterPro" id="IPR016163">
    <property type="entry name" value="Ald_DH_C"/>
</dbReference>
<dbReference type="EMBL" id="FNVQ01000001">
    <property type="protein sequence ID" value="SEG32657.1"/>
    <property type="molecule type" value="Genomic_DNA"/>
</dbReference>